<dbReference type="PANTHER" id="PTHR19229:SF36">
    <property type="entry name" value="ATP-BINDING CASSETTE SUB-FAMILY A MEMBER 2"/>
    <property type="match status" value="1"/>
</dbReference>
<dbReference type="InterPro" id="IPR027417">
    <property type="entry name" value="P-loop_NTPase"/>
</dbReference>
<dbReference type="InterPro" id="IPR017871">
    <property type="entry name" value="ABC_transporter-like_CS"/>
</dbReference>
<evidence type="ECO:0000256" key="10">
    <source>
        <dbReference type="SAM" id="Phobius"/>
    </source>
</evidence>
<dbReference type="EMBL" id="GDID01005390">
    <property type="protein sequence ID" value="JAP91216.1"/>
    <property type="molecule type" value="Transcribed_RNA"/>
</dbReference>
<comment type="subcellular location">
    <subcellularLocation>
        <location evidence="1">Membrane</location>
        <topology evidence="1">Multi-pass membrane protein</topology>
    </subcellularLocation>
</comment>
<evidence type="ECO:0000256" key="2">
    <source>
        <dbReference type="ARBA" id="ARBA00008869"/>
    </source>
</evidence>
<comment type="similarity">
    <text evidence="2">Belongs to the ABC transporter superfamily. ABCA family.</text>
</comment>
<dbReference type="InterPro" id="IPR003439">
    <property type="entry name" value="ABC_transporter-like_ATP-bd"/>
</dbReference>
<keyword evidence="7" id="KW-0067">ATP-binding</keyword>
<protein>
    <submittedName>
        <fullName evidence="12">ABC transporter family protein</fullName>
    </submittedName>
</protein>
<evidence type="ECO:0000256" key="1">
    <source>
        <dbReference type="ARBA" id="ARBA00004141"/>
    </source>
</evidence>
<feature type="transmembrane region" description="Helical" evidence="10">
    <location>
        <begin position="34"/>
        <end position="54"/>
    </location>
</feature>
<evidence type="ECO:0000256" key="3">
    <source>
        <dbReference type="ARBA" id="ARBA00022448"/>
    </source>
</evidence>
<dbReference type="Pfam" id="PF00005">
    <property type="entry name" value="ABC_tran"/>
    <property type="match status" value="1"/>
</dbReference>
<evidence type="ECO:0000256" key="9">
    <source>
        <dbReference type="ARBA" id="ARBA00023136"/>
    </source>
</evidence>
<dbReference type="PANTHER" id="PTHR19229">
    <property type="entry name" value="ATP-BINDING CASSETTE TRANSPORTER SUBFAMILY A ABCA"/>
    <property type="match status" value="1"/>
</dbReference>
<dbReference type="Gene3D" id="3.40.50.300">
    <property type="entry name" value="P-loop containing nucleotide triphosphate hydrolases"/>
    <property type="match status" value="1"/>
</dbReference>
<evidence type="ECO:0000256" key="7">
    <source>
        <dbReference type="ARBA" id="ARBA00022840"/>
    </source>
</evidence>
<dbReference type="InterPro" id="IPR026082">
    <property type="entry name" value="ABCA"/>
</dbReference>
<dbReference type="GO" id="GO:0005319">
    <property type="term" value="F:lipid transporter activity"/>
    <property type="evidence" value="ECO:0007669"/>
    <property type="project" value="TreeGrafter"/>
</dbReference>
<evidence type="ECO:0000256" key="5">
    <source>
        <dbReference type="ARBA" id="ARBA00022737"/>
    </source>
</evidence>
<dbReference type="GO" id="GO:0140359">
    <property type="term" value="F:ABC-type transporter activity"/>
    <property type="evidence" value="ECO:0007669"/>
    <property type="project" value="InterPro"/>
</dbReference>
<keyword evidence="4 10" id="KW-0812">Transmembrane</keyword>
<evidence type="ECO:0000313" key="12">
    <source>
        <dbReference type="EMBL" id="JAP91216.1"/>
    </source>
</evidence>
<accession>A0A146K6F2</accession>
<evidence type="ECO:0000256" key="4">
    <source>
        <dbReference type="ARBA" id="ARBA00022692"/>
    </source>
</evidence>
<name>A0A146K6F2_9EUKA</name>
<dbReference type="SMART" id="SM00382">
    <property type="entry name" value="AAA"/>
    <property type="match status" value="1"/>
</dbReference>
<dbReference type="AlphaFoldDB" id="A0A146K6F2"/>
<feature type="transmembrane region" description="Helical" evidence="10">
    <location>
        <begin position="238"/>
        <end position="257"/>
    </location>
</feature>
<dbReference type="CDD" id="cd03263">
    <property type="entry name" value="ABC_subfamily_A"/>
    <property type="match status" value="1"/>
</dbReference>
<dbReference type="InterPro" id="IPR013525">
    <property type="entry name" value="ABC2_TM"/>
</dbReference>
<feature type="domain" description="ABC transporter" evidence="11">
    <location>
        <begin position="539"/>
        <end position="820"/>
    </location>
</feature>
<feature type="transmembrane region" description="Helical" evidence="10">
    <location>
        <begin position="439"/>
        <end position="464"/>
    </location>
</feature>
<keyword evidence="8 10" id="KW-1133">Transmembrane helix</keyword>
<dbReference type="Pfam" id="PF01061">
    <property type="entry name" value="ABC2_membrane"/>
    <property type="match status" value="1"/>
</dbReference>
<proteinExistence type="inferred from homology"/>
<dbReference type="GO" id="GO:0016020">
    <property type="term" value="C:membrane"/>
    <property type="evidence" value="ECO:0007669"/>
    <property type="project" value="UniProtKB-SubCell"/>
</dbReference>
<keyword evidence="3" id="KW-0813">Transport</keyword>
<keyword evidence="9 10" id="KW-0472">Membrane</keyword>
<keyword evidence="5" id="KW-0677">Repeat</keyword>
<reference evidence="12" key="1">
    <citation type="submission" date="2015-07" db="EMBL/GenBank/DDBJ databases">
        <title>Adaptation to a free-living lifestyle via gene acquisitions in the diplomonad Trepomonas sp. PC1.</title>
        <authorList>
            <person name="Xu F."/>
            <person name="Jerlstrom-Hultqvist J."/>
            <person name="Kolisko M."/>
            <person name="Simpson A.G.B."/>
            <person name="Roger A.J."/>
            <person name="Svard S.G."/>
            <person name="Andersson J.O."/>
        </authorList>
    </citation>
    <scope>NUCLEOTIDE SEQUENCE</scope>
    <source>
        <strain evidence="12">PC1</strain>
    </source>
</reference>
<evidence type="ECO:0000256" key="8">
    <source>
        <dbReference type="ARBA" id="ARBA00022989"/>
    </source>
</evidence>
<dbReference type="PROSITE" id="PS00211">
    <property type="entry name" value="ABC_TRANSPORTER_1"/>
    <property type="match status" value="1"/>
</dbReference>
<keyword evidence="6" id="KW-0547">Nucleotide-binding</keyword>
<dbReference type="SUPFAM" id="SSF52540">
    <property type="entry name" value="P-loop containing nucleoside triphosphate hydrolases"/>
    <property type="match status" value="1"/>
</dbReference>
<organism evidence="12">
    <name type="scientific">Trepomonas sp. PC1</name>
    <dbReference type="NCBI Taxonomy" id="1076344"/>
    <lineage>
        <taxon>Eukaryota</taxon>
        <taxon>Metamonada</taxon>
        <taxon>Diplomonadida</taxon>
        <taxon>Hexamitidae</taxon>
        <taxon>Hexamitinae</taxon>
        <taxon>Trepomonas</taxon>
    </lineage>
</organism>
<dbReference type="GO" id="GO:0016887">
    <property type="term" value="F:ATP hydrolysis activity"/>
    <property type="evidence" value="ECO:0007669"/>
    <property type="project" value="InterPro"/>
</dbReference>
<feature type="transmembrane region" description="Helical" evidence="10">
    <location>
        <begin position="343"/>
        <end position="359"/>
    </location>
</feature>
<dbReference type="InterPro" id="IPR003593">
    <property type="entry name" value="AAA+_ATPase"/>
</dbReference>
<evidence type="ECO:0000259" key="11">
    <source>
        <dbReference type="PROSITE" id="PS50893"/>
    </source>
</evidence>
<dbReference type="GO" id="GO:0005524">
    <property type="term" value="F:ATP binding"/>
    <property type="evidence" value="ECO:0007669"/>
    <property type="project" value="UniProtKB-KW"/>
</dbReference>
<feature type="transmembrane region" description="Helical" evidence="10">
    <location>
        <begin position="314"/>
        <end position="337"/>
    </location>
</feature>
<dbReference type="PROSITE" id="PS50893">
    <property type="entry name" value="ABC_TRANSPORTER_2"/>
    <property type="match status" value="1"/>
</dbReference>
<feature type="transmembrane region" description="Helical" evidence="10">
    <location>
        <begin position="277"/>
        <end position="302"/>
    </location>
</feature>
<evidence type="ECO:0000256" key="6">
    <source>
        <dbReference type="ARBA" id="ARBA00022741"/>
    </source>
</evidence>
<gene>
    <name evidence="12" type="ORF">TPC1_17236</name>
</gene>
<sequence>GQADIEVIHNKQSTPAQLWRQFKTMLRKDFLVTIRHPILLVLELLVPAILFLTICDDRFQPGKIVSKHEPLNLTRFDLSKKAIAYYPSNNSHMITWMKGLETLYDEKPTTDQIRGFLNEDSFKDYILYTCPDCFWAVFTFAEIDAATLNFNYTWRTHSQFVGDQEKGKNADRLFDPIIAENMAEYATTMYLLQNPDVKVVKNSNIKKITANVAVRKFPDVIYYDPYGIYNKMGSGAPVVLALSCIFSFFAFTFQIVSDKQMKLRQSLHTVGLRDTSFWMSMFVVAIAIAACQSLIIILCGNISGYVYFKNTAPLLNFFIIWLTFLAAHTFSFLFGAIISHMKVLSFVIFAMVIIYFLLGSQCTNHRAIYPELGGPSLWQIFFLTHSAQALYLISLKAIPYIDKYYPSNPVGFTWGDTTSFTGLCTDFSCDPAGYNCGHSVSFCVTMLFILIFVHMILAAYIDLITPAAHGMRLKIYEPFTPEFWGFMKQAPPPPSHLPGYVQKAPLSEWDTDVKMESFKILSAINTYEFAQVKDSAVIIYDLNVKFKSIFQKKAKHAVNSLSLTVPKNGVLGLLGANGAGKTTTLSVITGQLRPTSGYIQVNGLSCAHQRRQVSECLGYAPQFDVLWPDLSPAEHIRIFADLRGLSYEEEIVSIKQARWAAQRAGLAPLEDLEEDDDETVEHDEMQTLKQKMTKAQALAKLTKMRLQDIALESASTVVSRSLSGGMRRRLTLCLALVGNPPILLLDEISTGLDPISRRKIWDVILRSKTDRSVLLTTHSMEEADTLSDRLAMMAYGVLRCVGTSSRLKRKYGMGYRVDIQCHFDPIQGTSDVLRIKNELVDPFMQEALLVGRTGGHLTLAVPRSVGIDALQAFLRKLEERKDIVKNWGIRQTTLEEVFLAISRHAEKIEHLKTVLNE</sequence>
<feature type="non-terminal residue" evidence="12">
    <location>
        <position position="1"/>
    </location>
</feature>